<dbReference type="OrthoDB" id="2290520at2759"/>
<dbReference type="Proteomes" id="UP000646827">
    <property type="component" value="Unassembled WGS sequence"/>
</dbReference>
<evidence type="ECO:0000313" key="3">
    <source>
        <dbReference type="Proteomes" id="UP000646827"/>
    </source>
</evidence>
<organism evidence="2 3">
    <name type="scientific">Circinella minor</name>
    <dbReference type="NCBI Taxonomy" id="1195481"/>
    <lineage>
        <taxon>Eukaryota</taxon>
        <taxon>Fungi</taxon>
        <taxon>Fungi incertae sedis</taxon>
        <taxon>Mucoromycota</taxon>
        <taxon>Mucoromycotina</taxon>
        <taxon>Mucoromycetes</taxon>
        <taxon>Mucorales</taxon>
        <taxon>Lichtheimiaceae</taxon>
        <taxon>Circinella</taxon>
    </lineage>
</organism>
<gene>
    <name evidence="2" type="ORF">INT45_001638</name>
</gene>
<keyword evidence="3" id="KW-1185">Reference proteome</keyword>
<sequence>MADGTQLNVEQTNGQMVGVKNNPKRRFKHDGIPPSSKECCPKDNINCCKGWYDTHHVEFQVSYVGENRRSNIRAIKGMCGGYIVFKGTFKNITYDNFGPGDVLLESQSWNY</sequence>
<protein>
    <submittedName>
        <fullName evidence="2">Uncharacterized protein</fullName>
    </submittedName>
</protein>
<evidence type="ECO:0000313" key="2">
    <source>
        <dbReference type="EMBL" id="KAG2219893.1"/>
    </source>
</evidence>
<dbReference type="AlphaFoldDB" id="A0A8H7VKJ8"/>
<accession>A0A8H7VKJ8</accession>
<comment type="caution">
    <text evidence="2">The sequence shown here is derived from an EMBL/GenBank/DDBJ whole genome shotgun (WGS) entry which is preliminary data.</text>
</comment>
<dbReference type="EMBL" id="JAEPRB010000160">
    <property type="protein sequence ID" value="KAG2219893.1"/>
    <property type="molecule type" value="Genomic_DNA"/>
</dbReference>
<reference evidence="2 3" key="1">
    <citation type="submission" date="2020-12" db="EMBL/GenBank/DDBJ databases">
        <title>Metabolic potential, ecology and presence of endohyphal bacteria is reflected in genomic diversity of Mucoromycotina.</title>
        <authorList>
            <person name="Muszewska A."/>
            <person name="Okrasinska A."/>
            <person name="Steczkiewicz K."/>
            <person name="Drgas O."/>
            <person name="Orlowska M."/>
            <person name="Perlinska-Lenart U."/>
            <person name="Aleksandrzak-Piekarczyk T."/>
            <person name="Szatraj K."/>
            <person name="Zielenkiewicz U."/>
            <person name="Pilsyk S."/>
            <person name="Malc E."/>
            <person name="Mieczkowski P."/>
            <person name="Kruszewska J.S."/>
            <person name="Biernat P."/>
            <person name="Pawlowska J."/>
        </authorList>
    </citation>
    <scope>NUCLEOTIDE SEQUENCE [LARGE SCALE GENOMIC DNA]</scope>
    <source>
        <strain evidence="2 3">CBS 142.35</strain>
    </source>
</reference>
<evidence type="ECO:0000256" key="1">
    <source>
        <dbReference type="SAM" id="MobiDB-lite"/>
    </source>
</evidence>
<name>A0A8H7VKJ8_9FUNG</name>
<feature type="region of interest" description="Disordered" evidence="1">
    <location>
        <begin position="1"/>
        <end position="27"/>
    </location>
</feature>
<proteinExistence type="predicted"/>
<feature type="compositionally biased region" description="Polar residues" evidence="1">
    <location>
        <begin position="1"/>
        <end position="15"/>
    </location>
</feature>